<reference evidence="8 9" key="1">
    <citation type="journal article" date="2013" name="Genome Biol.">
        <title>The genome sequence of the most widely cultivated cacao type and its use to identify candidate genes regulating pod color.</title>
        <authorList>
            <person name="Motamayor J.C."/>
            <person name="Mockaitis K."/>
            <person name="Schmutz J."/>
            <person name="Haiminen N."/>
            <person name="Iii D.L."/>
            <person name="Cornejo O."/>
            <person name="Findley S.D."/>
            <person name="Zheng P."/>
            <person name="Utro F."/>
            <person name="Royaert S."/>
            <person name="Saski C."/>
            <person name="Jenkins J."/>
            <person name="Podicheti R."/>
            <person name="Zhao M."/>
            <person name="Scheffler B.E."/>
            <person name="Stack J.C."/>
            <person name="Feltus F.A."/>
            <person name="Mustiga G.M."/>
            <person name="Amores F."/>
            <person name="Phillips W."/>
            <person name="Marelli J.P."/>
            <person name="May G.D."/>
            <person name="Shapiro H."/>
            <person name="Ma J."/>
            <person name="Bustamante C.D."/>
            <person name="Schnell R.J."/>
            <person name="Main D."/>
            <person name="Gilbert D."/>
            <person name="Parida L."/>
            <person name="Kuhn D.N."/>
        </authorList>
    </citation>
    <scope>NUCLEOTIDE SEQUENCE [LARGE SCALE GENOMIC DNA]</scope>
    <source>
        <strain evidence="9">cv. Matina 1-6</strain>
    </source>
</reference>
<dbReference type="GO" id="GO:0006355">
    <property type="term" value="P:regulation of DNA-templated transcription"/>
    <property type="evidence" value="ECO:0007669"/>
    <property type="project" value="InterPro"/>
</dbReference>
<dbReference type="InterPro" id="IPR003441">
    <property type="entry name" value="NAC-dom"/>
</dbReference>
<evidence type="ECO:0000259" key="7">
    <source>
        <dbReference type="PROSITE" id="PS51005"/>
    </source>
</evidence>
<keyword evidence="9" id="KW-1185">Reference proteome</keyword>
<evidence type="ECO:0000256" key="6">
    <source>
        <dbReference type="SAM" id="MobiDB-lite"/>
    </source>
</evidence>
<dbReference type="AlphaFoldDB" id="A0A061FPY0"/>
<accession>A0A061FPY0</accession>
<dbReference type="PROSITE" id="PS51005">
    <property type="entry name" value="NAC"/>
    <property type="match status" value="1"/>
</dbReference>
<dbReference type="SUPFAM" id="SSF101941">
    <property type="entry name" value="NAC domain"/>
    <property type="match status" value="1"/>
</dbReference>
<name>A0A061FPY0_THECC</name>
<dbReference type="Proteomes" id="UP000026915">
    <property type="component" value="Chromosome 10"/>
</dbReference>
<protein>
    <recommendedName>
        <fullName evidence="7">NAC domain-containing protein</fullName>
    </recommendedName>
</protein>
<keyword evidence="3" id="KW-0238">DNA-binding</keyword>
<evidence type="ECO:0000313" key="8">
    <source>
        <dbReference type="EMBL" id="EOY18702.1"/>
    </source>
</evidence>
<gene>
    <name evidence="8" type="ORF">TCM_043203</name>
</gene>
<keyword evidence="2" id="KW-0805">Transcription regulation</keyword>
<feature type="domain" description="NAC" evidence="7">
    <location>
        <begin position="6"/>
        <end position="198"/>
    </location>
</feature>
<evidence type="ECO:0000256" key="2">
    <source>
        <dbReference type="ARBA" id="ARBA00023015"/>
    </source>
</evidence>
<dbReference type="Pfam" id="PF02365">
    <property type="entry name" value="NAM"/>
    <property type="match status" value="1"/>
</dbReference>
<dbReference type="PANTHER" id="PTHR31989">
    <property type="entry name" value="NAC DOMAIN-CONTAINING PROTEIN 82-RELATED"/>
    <property type="match status" value="1"/>
</dbReference>
<proteinExistence type="predicted"/>
<feature type="region of interest" description="Disordered" evidence="6">
    <location>
        <begin position="402"/>
        <end position="427"/>
    </location>
</feature>
<keyword evidence="4" id="KW-0804">Transcription</keyword>
<evidence type="ECO:0000256" key="3">
    <source>
        <dbReference type="ARBA" id="ARBA00023125"/>
    </source>
</evidence>
<organism evidence="8 9">
    <name type="scientific">Theobroma cacao</name>
    <name type="common">Cacao</name>
    <name type="synonym">Cocoa</name>
    <dbReference type="NCBI Taxonomy" id="3641"/>
    <lineage>
        <taxon>Eukaryota</taxon>
        <taxon>Viridiplantae</taxon>
        <taxon>Streptophyta</taxon>
        <taxon>Embryophyta</taxon>
        <taxon>Tracheophyta</taxon>
        <taxon>Spermatophyta</taxon>
        <taxon>Magnoliopsida</taxon>
        <taxon>eudicotyledons</taxon>
        <taxon>Gunneridae</taxon>
        <taxon>Pentapetalae</taxon>
        <taxon>rosids</taxon>
        <taxon>malvids</taxon>
        <taxon>Malvales</taxon>
        <taxon>Malvaceae</taxon>
        <taxon>Byttnerioideae</taxon>
        <taxon>Theobroma</taxon>
    </lineage>
</organism>
<dbReference type="GO" id="GO:0005634">
    <property type="term" value="C:nucleus"/>
    <property type="evidence" value="ECO:0007669"/>
    <property type="project" value="UniProtKB-SubCell"/>
</dbReference>
<keyword evidence="5" id="KW-0539">Nucleus</keyword>
<dbReference type="eggNOG" id="ENOG502R1YX">
    <property type="taxonomic scope" value="Eukaryota"/>
</dbReference>
<sequence length="427" mass="47881">MMFYPPAPVVVFNPSDREIVSFFLPKLISGEGIGELSYLIEFCDLYCIKPAALFDVNKGFLPFVKPNQRFVFTHRQKISQKNANGKRPRRVLDSRAVGDGGFWRSSTGEKPILDEQGEHVIGYVNTLNFYEYKEWVIGKIKDTACSEEDKCVAFWVKELFGNLLLGNKECPSSALMQEAVFSGNLPLPDYGQCDPLIENYVDGRLQQSENLECQSSILVERSESLVNGFGEMDSNGLVGEGYSLMDQLLDEDPFNEVDQLLGISNNDQISNLDELVIDKSVDELVREYEALIDGDGLKEVDQLHGISNNNESSKSVEPVIVTGKNVDELSGGYEELNYDNSFKEVDQLWGISNTDENSKLDELFTDKDVDDIHALLAFDHLPRCAALVCFCYVAPRNFDIKGDQENRRSSGSSNIKKDGVMEDYNGN</sequence>
<dbReference type="Gramene" id="EOY18702">
    <property type="protein sequence ID" value="EOY18702"/>
    <property type="gene ID" value="TCM_043203"/>
</dbReference>
<dbReference type="GO" id="GO:0003677">
    <property type="term" value="F:DNA binding"/>
    <property type="evidence" value="ECO:0007669"/>
    <property type="project" value="UniProtKB-KW"/>
</dbReference>
<evidence type="ECO:0000313" key="9">
    <source>
        <dbReference type="Proteomes" id="UP000026915"/>
    </source>
</evidence>
<evidence type="ECO:0000256" key="1">
    <source>
        <dbReference type="ARBA" id="ARBA00004123"/>
    </source>
</evidence>
<dbReference type="InterPro" id="IPR036093">
    <property type="entry name" value="NAC_dom_sf"/>
</dbReference>
<dbReference type="InParanoid" id="A0A061FPY0"/>
<dbReference type="EMBL" id="CM001888">
    <property type="protein sequence ID" value="EOY18702.1"/>
    <property type="molecule type" value="Genomic_DNA"/>
</dbReference>
<dbReference type="HOGENOM" id="CLU_068788_0_0_1"/>
<evidence type="ECO:0000256" key="5">
    <source>
        <dbReference type="ARBA" id="ARBA00023242"/>
    </source>
</evidence>
<comment type="subcellular location">
    <subcellularLocation>
        <location evidence="1">Nucleus</location>
    </subcellularLocation>
</comment>
<dbReference type="Gene3D" id="2.170.150.80">
    <property type="entry name" value="NAC domain"/>
    <property type="match status" value="1"/>
</dbReference>
<evidence type="ECO:0000256" key="4">
    <source>
        <dbReference type="ARBA" id="ARBA00023163"/>
    </source>
</evidence>